<dbReference type="PROSITE" id="PS50118">
    <property type="entry name" value="HMG_BOX_2"/>
    <property type="match status" value="1"/>
</dbReference>
<evidence type="ECO:0000259" key="4">
    <source>
        <dbReference type="PROSITE" id="PS50118"/>
    </source>
</evidence>
<dbReference type="GO" id="GO:0005634">
    <property type="term" value="C:nucleus"/>
    <property type="evidence" value="ECO:0007669"/>
    <property type="project" value="UniProtKB-UniRule"/>
</dbReference>
<dbReference type="SUPFAM" id="SSF47095">
    <property type="entry name" value="HMG-box"/>
    <property type="match status" value="1"/>
</dbReference>
<dbReference type="EMBL" id="CAXDID020000550">
    <property type="protein sequence ID" value="CAL6101962.1"/>
    <property type="molecule type" value="Genomic_DNA"/>
</dbReference>
<dbReference type="EMBL" id="CATOUU010000292">
    <property type="protein sequence ID" value="CAI9923686.1"/>
    <property type="molecule type" value="Genomic_DNA"/>
</dbReference>
<dbReference type="EMBL" id="CAXDID020000126">
    <property type="protein sequence ID" value="CAL6033704.1"/>
    <property type="molecule type" value="Genomic_DNA"/>
</dbReference>
<evidence type="ECO:0000256" key="2">
    <source>
        <dbReference type="PROSITE-ProRule" id="PRU00267"/>
    </source>
</evidence>
<protein>
    <submittedName>
        <fullName evidence="6">HMG (High mobility group) box domain-containing protein</fullName>
    </submittedName>
    <submittedName>
        <fullName evidence="7">HMG_(High mobility group) box domain-containing protein</fullName>
    </submittedName>
</protein>
<accession>A0AA86RGY2</accession>
<dbReference type="EMBL" id="CATOUU010001180">
    <property type="protein sequence ID" value="CAI9977806.1"/>
    <property type="molecule type" value="Genomic_DNA"/>
</dbReference>
<keyword evidence="2" id="KW-0539">Nucleus</keyword>
<evidence type="ECO:0000313" key="6">
    <source>
        <dbReference type="EMBL" id="CAI9977806.1"/>
    </source>
</evidence>
<feature type="DNA-binding region" description="HMG box" evidence="2">
    <location>
        <begin position="5"/>
        <end position="69"/>
    </location>
</feature>
<dbReference type="EMBL" id="CAXDID020000011">
    <property type="protein sequence ID" value="CAL5979469.1"/>
    <property type="molecule type" value="Genomic_DNA"/>
</dbReference>
<dbReference type="GO" id="GO:0003677">
    <property type="term" value="F:DNA binding"/>
    <property type="evidence" value="ECO:0007669"/>
    <property type="project" value="UniProtKB-UniRule"/>
</dbReference>
<organism evidence="6">
    <name type="scientific">Hexamita inflata</name>
    <dbReference type="NCBI Taxonomy" id="28002"/>
    <lineage>
        <taxon>Eukaryota</taxon>
        <taxon>Metamonada</taxon>
        <taxon>Diplomonadida</taxon>
        <taxon>Hexamitidae</taxon>
        <taxon>Hexamitinae</taxon>
        <taxon>Hexamita</taxon>
    </lineage>
</organism>
<dbReference type="SMART" id="SM00398">
    <property type="entry name" value="HMG"/>
    <property type="match status" value="1"/>
</dbReference>
<evidence type="ECO:0000313" key="9">
    <source>
        <dbReference type="EMBL" id="CAL6101962.1"/>
    </source>
</evidence>
<evidence type="ECO:0000313" key="8">
    <source>
        <dbReference type="EMBL" id="CAL6033704.1"/>
    </source>
</evidence>
<reference evidence="6" key="1">
    <citation type="submission" date="2023-06" db="EMBL/GenBank/DDBJ databases">
        <authorList>
            <person name="Kurt Z."/>
        </authorList>
    </citation>
    <scope>NUCLEOTIDE SEQUENCE</scope>
</reference>
<comment type="caution">
    <text evidence="6">The sequence shown here is derived from an EMBL/GenBank/DDBJ whole genome shotgun (WGS) entry which is preliminary data.</text>
</comment>
<dbReference type="Proteomes" id="UP001642409">
    <property type="component" value="Unassembled WGS sequence"/>
</dbReference>
<dbReference type="InterPro" id="IPR050342">
    <property type="entry name" value="HMGB"/>
</dbReference>
<gene>
    <name evidence="5" type="ORF">HINF_LOCUS11331</name>
    <name evidence="8" type="ORF">HINF_LOCUS35096</name>
    <name evidence="7" type="ORF">HINF_LOCUS5616</name>
    <name evidence="6" type="ORF">HINF_LOCUS65451</name>
    <name evidence="9" type="ORF">HINF_LOCUS71440</name>
</gene>
<evidence type="ECO:0000256" key="3">
    <source>
        <dbReference type="SAM" id="MobiDB-lite"/>
    </source>
</evidence>
<keyword evidence="10" id="KW-1185">Reference proteome</keyword>
<feature type="domain" description="HMG box" evidence="4">
    <location>
        <begin position="5"/>
        <end position="69"/>
    </location>
</feature>
<evidence type="ECO:0000313" key="5">
    <source>
        <dbReference type="EMBL" id="CAI9923686.1"/>
    </source>
</evidence>
<reference evidence="7 10" key="2">
    <citation type="submission" date="2024-07" db="EMBL/GenBank/DDBJ databases">
        <authorList>
            <person name="Akdeniz Z."/>
        </authorList>
    </citation>
    <scope>NUCLEOTIDE SEQUENCE [LARGE SCALE GENOMIC DNA]</scope>
</reference>
<dbReference type="AlphaFoldDB" id="A0AA86RGY2"/>
<dbReference type="InterPro" id="IPR036910">
    <property type="entry name" value="HMG_box_dom_sf"/>
</dbReference>
<evidence type="ECO:0000256" key="1">
    <source>
        <dbReference type="ARBA" id="ARBA00023125"/>
    </source>
</evidence>
<evidence type="ECO:0000313" key="10">
    <source>
        <dbReference type="Proteomes" id="UP001642409"/>
    </source>
</evidence>
<feature type="region of interest" description="Disordered" evidence="3">
    <location>
        <begin position="73"/>
        <end position="97"/>
    </location>
</feature>
<name>A0AA86RGY2_9EUKA</name>
<dbReference type="InterPro" id="IPR009071">
    <property type="entry name" value="HMG_box_dom"/>
</dbReference>
<dbReference type="Gene3D" id="1.10.30.10">
    <property type="entry name" value="High mobility group box domain"/>
    <property type="match status" value="1"/>
</dbReference>
<keyword evidence="1 2" id="KW-0238">DNA-binding</keyword>
<dbReference type="PANTHER" id="PTHR48112">
    <property type="entry name" value="HIGH MOBILITY GROUP PROTEIN DSP1"/>
    <property type="match status" value="1"/>
</dbReference>
<dbReference type="Pfam" id="PF00505">
    <property type="entry name" value="HMG_box"/>
    <property type="match status" value="1"/>
</dbReference>
<evidence type="ECO:0000313" key="7">
    <source>
        <dbReference type="EMBL" id="CAL5979469.1"/>
    </source>
</evidence>
<sequence>MDTKPKRPLTGYFQFQQDHKDEVAALSIPERAKYFSEKWAAVSEADKKQYNETSKKLTDTYKVDLEEFYKKHPEEKLKDEQEAASKKEKKLQGKEPAGLKADEKNIKIFFFVAYIKKYRDQNKPDFLPPTNNAKKMLLQSYKKIEESGDLSSWGSKWTALKIDERQHIKAFYEQWAKLPTK</sequence>
<feature type="compositionally biased region" description="Basic and acidic residues" evidence="3">
    <location>
        <begin position="73"/>
        <end position="93"/>
    </location>
</feature>
<proteinExistence type="predicted"/>